<name>A0AAD6HA17_9EURO</name>
<feature type="compositionally biased region" description="Polar residues" evidence="2">
    <location>
        <begin position="514"/>
        <end position="536"/>
    </location>
</feature>
<feature type="compositionally biased region" description="Low complexity" evidence="2">
    <location>
        <begin position="623"/>
        <end position="634"/>
    </location>
</feature>
<proteinExistence type="predicted"/>
<dbReference type="EMBL" id="JAQJAN010000024">
    <property type="protein sequence ID" value="KAJ5700943.1"/>
    <property type="molecule type" value="Genomic_DNA"/>
</dbReference>
<sequence>MTGSGLKIPASGLTLRNEEQSGAGSAKPAQIMRLSLVQSTLDELIQSLRNDQPARVRLGKHPSLHYGGKSQSFHAYPETHRSEIYHSSTDDRTLYFTGVLSHSLEVEKAKQATAATDQALANLEESLNAFERGKESKKTAIIQHPDELKALRAAGAHRAPKSKAELDKDRLLRTAANRSLTSSPVLGAPKSPLPILTPTSAPASQVKNNARLEALKTPFIHLLAVRAVSPKFLSRQTCSSIEDCSNLAMKYGTENRLNREKFDLKDKSYKDLDVWKFPYPNQEDRQQAIENAISAFDRMRISRSDKLWQMLLSKEERGKGKCLSRLKLNTGPVKKAAPPRIQVGGAEDGARDEETNNEQDRSASSSYSMGLDGTGSRSTSAAKKEAAKRPAKGKTTAPASNSTLTGRITKKTGGKTPAKVETKFKSEEFVHSSDDEDSDMPETTPPSPPAPPHRQEKAALPPKRPQTQKNLPKAPVAGKRPADTASKTVAKHDTSTPKLEASQPKTASKKPASRLSTSPQKPSPLGSSPPANASDVQNRNRSDSHNQSSSSSSSSPLISQLSRTNKGMTAARASKPSGSSNGVAKSAAAGANPLKRKAEPSAAHAAPVRTSGNLDHKRRRAVSTSSGGSTGSASPPMSFDIARQRLWERSQTFKRNYAKYRALHKNLETQAHPSQADLDKLVRQHDHLQKEKMDIWEEDRRLREGVLS</sequence>
<feature type="region of interest" description="Disordered" evidence="2">
    <location>
        <begin position="323"/>
        <end position="640"/>
    </location>
</feature>
<evidence type="ECO:0000256" key="2">
    <source>
        <dbReference type="SAM" id="MobiDB-lite"/>
    </source>
</evidence>
<evidence type="ECO:0000256" key="1">
    <source>
        <dbReference type="SAM" id="Coils"/>
    </source>
</evidence>
<feature type="compositionally biased region" description="Basic and acidic residues" evidence="2">
    <location>
        <begin position="418"/>
        <end position="433"/>
    </location>
</feature>
<organism evidence="3 4">
    <name type="scientific">Penicillium malachiteum</name>
    <dbReference type="NCBI Taxonomy" id="1324776"/>
    <lineage>
        <taxon>Eukaryota</taxon>
        <taxon>Fungi</taxon>
        <taxon>Dikarya</taxon>
        <taxon>Ascomycota</taxon>
        <taxon>Pezizomycotina</taxon>
        <taxon>Eurotiomycetes</taxon>
        <taxon>Eurotiomycetidae</taxon>
        <taxon>Eurotiales</taxon>
        <taxon>Aspergillaceae</taxon>
        <taxon>Penicillium</taxon>
    </lineage>
</organism>
<feature type="coiled-coil region" evidence="1">
    <location>
        <begin position="106"/>
        <end position="140"/>
    </location>
</feature>
<evidence type="ECO:0000313" key="4">
    <source>
        <dbReference type="Proteomes" id="UP001215712"/>
    </source>
</evidence>
<reference evidence="3" key="1">
    <citation type="journal article" date="2023" name="IMA Fungus">
        <title>Comparative genomic study of the Penicillium genus elucidates a diverse pangenome and 15 lateral gene transfer events.</title>
        <authorList>
            <person name="Petersen C."/>
            <person name="Sorensen T."/>
            <person name="Nielsen M.R."/>
            <person name="Sondergaard T.E."/>
            <person name="Sorensen J.L."/>
            <person name="Fitzpatrick D.A."/>
            <person name="Frisvad J.C."/>
            <person name="Nielsen K.L."/>
        </authorList>
    </citation>
    <scope>NUCLEOTIDE SEQUENCE</scope>
    <source>
        <strain evidence="3">IBT 17514</strain>
    </source>
</reference>
<gene>
    <name evidence="3" type="ORF">N7493_011989</name>
</gene>
<reference evidence="3" key="2">
    <citation type="submission" date="2023-01" db="EMBL/GenBank/DDBJ databases">
        <authorList>
            <person name="Petersen C."/>
        </authorList>
    </citation>
    <scope>NUCLEOTIDE SEQUENCE</scope>
    <source>
        <strain evidence="3">IBT 17514</strain>
    </source>
</reference>
<comment type="caution">
    <text evidence="3">The sequence shown here is derived from an EMBL/GenBank/DDBJ whole genome shotgun (WGS) entry which is preliminary data.</text>
</comment>
<accession>A0AAD6HA17</accession>
<dbReference type="AlphaFoldDB" id="A0AAD6HA17"/>
<feature type="region of interest" description="Disordered" evidence="2">
    <location>
        <begin position="1"/>
        <end position="28"/>
    </location>
</feature>
<feature type="compositionally biased region" description="Basic and acidic residues" evidence="2">
    <location>
        <begin position="348"/>
        <end position="361"/>
    </location>
</feature>
<feature type="compositionally biased region" description="Low complexity" evidence="2">
    <location>
        <begin position="545"/>
        <end position="563"/>
    </location>
</feature>
<keyword evidence="4" id="KW-1185">Reference proteome</keyword>
<evidence type="ECO:0000313" key="3">
    <source>
        <dbReference type="EMBL" id="KAJ5700943.1"/>
    </source>
</evidence>
<feature type="compositionally biased region" description="Pro residues" evidence="2">
    <location>
        <begin position="443"/>
        <end position="452"/>
    </location>
</feature>
<keyword evidence="1" id="KW-0175">Coiled coil</keyword>
<protein>
    <submittedName>
        <fullName evidence="3">Uncharacterized protein</fullName>
    </submittedName>
</protein>
<dbReference type="Proteomes" id="UP001215712">
    <property type="component" value="Unassembled WGS sequence"/>
</dbReference>